<feature type="signal peptide" evidence="5">
    <location>
        <begin position="1"/>
        <end position="18"/>
    </location>
</feature>
<accession>A0AAU9CLR5</accession>
<evidence type="ECO:0000256" key="3">
    <source>
        <dbReference type="ARBA" id="ARBA00023157"/>
    </source>
</evidence>
<proteinExistence type="predicted"/>
<feature type="domain" description="Thioredoxin" evidence="6">
    <location>
        <begin position="8"/>
        <end position="123"/>
    </location>
</feature>
<evidence type="ECO:0000313" key="7">
    <source>
        <dbReference type="EMBL" id="BDD11128.1"/>
    </source>
</evidence>
<evidence type="ECO:0000259" key="6">
    <source>
        <dbReference type="PROSITE" id="PS51352"/>
    </source>
</evidence>
<feature type="chain" id="PRO_5043964456" description="Thioredoxin domain-containing protein" evidence="5">
    <location>
        <begin position="19"/>
        <end position="368"/>
    </location>
</feature>
<name>A0AAU9CLR5_9BACT</name>
<dbReference type="InterPro" id="IPR013766">
    <property type="entry name" value="Thioredoxin_domain"/>
</dbReference>
<dbReference type="EMBL" id="AP025314">
    <property type="protein sequence ID" value="BDD11128.1"/>
    <property type="molecule type" value="Genomic_DNA"/>
</dbReference>
<feature type="domain" description="Thioredoxin" evidence="6">
    <location>
        <begin position="126"/>
        <end position="246"/>
    </location>
</feature>
<dbReference type="AlphaFoldDB" id="A0AAU9CLR5"/>
<keyword evidence="3" id="KW-1015">Disulfide bond</keyword>
<keyword evidence="8" id="KW-1185">Reference proteome</keyword>
<dbReference type="Pfam" id="PF00085">
    <property type="entry name" value="Thioredoxin"/>
    <property type="match status" value="2"/>
</dbReference>
<evidence type="ECO:0000256" key="4">
    <source>
        <dbReference type="ARBA" id="ARBA00023284"/>
    </source>
</evidence>
<dbReference type="KEGG" id="fax:FUAX_35600"/>
<evidence type="ECO:0000256" key="5">
    <source>
        <dbReference type="SAM" id="SignalP"/>
    </source>
</evidence>
<dbReference type="CDD" id="cd02947">
    <property type="entry name" value="TRX_family"/>
    <property type="match status" value="2"/>
</dbReference>
<protein>
    <recommendedName>
        <fullName evidence="6">Thioredoxin domain-containing protein</fullName>
    </recommendedName>
</protein>
<keyword evidence="1" id="KW-0813">Transport</keyword>
<evidence type="ECO:0000256" key="1">
    <source>
        <dbReference type="ARBA" id="ARBA00022448"/>
    </source>
</evidence>
<keyword evidence="2" id="KW-0249">Electron transport</keyword>
<keyword evidence="5" id="KW-0732">Signal</keyword>
<dbReference type="GO" id="GO:0005737">
    <property type="term" value="C:cytoplasm"/>
    <property type="evidence" value="ECO:0007669"/>
    <property type="project" value="TreeGrafter"/>
</dbReference>
<dbReference type="Gene3D" id="3.40.30.10">
    <property type="entry name" value="Glutaredoxin"/>
    <property type="match status" value="2"/>
</dbReference>
<dbReference type="GO" id="GO:0015035">
    <property type="term" value="F:protein-disulfide reductase activity"/>
    <property type="evidence" value="ECO:0007669"/>
    <property type="project" value="TreeGrafter"/>
</dbReference>
<evidence type="ECO:0000313" key="8">
    <source>
        <dbReference type="Proteomes" id="UP001348817"/>
    </source>
</evidence>
<dbReference type="InterPro" id="IPR017937">
    <property type="entry name" value="Thioredoxin_CS"/>
</dbReference>
<reference evidence="7 8" key="1">
    <citation type="submission" date="2021-12" db="EMBL/GenBank/DDBJ databases">
        <title>Genome sequencing of bacteria with rrn-lacking chromosome and rrn-plasmid.</title>
        <authorList>
            <person name="Anda M."/>
            <person name="Iwasaki W."/>
        </authorList>
    </citation>
    <scope>NUCLEOTIDE SEQUENCE [LARGE SCALE GENOMIC DNA]</scope>
    <source>
        <strain evidence="7 8">DSM 100852</strain>
    </source>
</reference>
<evidence type="ECO:0000256" key="2">
    <source>
        <dbReference type="ARBA" id="ARBA00022982"/>
    </source>
</evidence>
<sequence length="368" mass="42228">MRYLLALILFAFCIPAFSQTELNDDNWSEHVLVNNNKIVVLDFYATWCGPCKKMEPIMKELEKKYKGRVEFYKMDVDKNDLDDELKVKSIPTYYFTKNDDVLNKHTGAMSMEKFSEMLDKMLGGEALSGTTAKAKPTPSVSPTEVVDETWHKSVFTNDGKVKVLDFYATWCGPCKKMDPIMAELATKYKGRVDFFKMDIDKNKLDNEVEIKSVPTYIFAKNSEVLYKHVGAMSKADFADLIEKMLSGEIKAEPKEEEKTADKEEPGEFSDEKIKPIWNDYAKLNTLAWHAYEKHDDIQSLLKGIELAQRSIELNENYYNTDTHAALLYKTGNYTKALKVAKRAIDLAKKKGLDYKPTSELIEKIIDKM</sequence>
<keyword evidence="4" id="KW-0676">Redox-active center</keyword>
<gene>
    <name evidence="7" type="ORF">FUAX_35600</name>
</gene>
<dbReference type="InterPro" id="IPR036249">
    <property type="entry name" value="Thioredoxin-like_sf"/>
</dbReference>
<dbReference type="PANTHER" id="PTHR45663">
    <property type="entry name" value="GEO12009P1"/>
    <property type="match status" value="1"/>
</dbReference>
<dbReference type="SUPFAM" id="SSF52833">
    <property type="entry name" value="Thioredoxin-like"/>
    <property type="match status" value="2"/>
</dbReference>
<dbReference type="PROSITE" id="PS00194">
    <property type="entry name" value="THIOREDOXIN_1"/>
    <property type="match status" value="2"/>
</dbReference>
<dbReference type="PROSITE" id="PS51352">
    <property type="entry name" value="THIOREDOXIN_2"/>
    <property type="match status" value="2"/>
</dbReference>
<dbReference type="Proteomes" id="UP001348817">
    <property type="component" value="Chromosome"/>
</dbReference>
<dbReference type="RefSeq" id="WP_338392643.1">
    <property type="nucleotide sequence ID" value="NZ_AP025314.1"/>
</dbReference>
<dbReference type="PANTHER" id="PTHR45663:SF11">
    <property type="entry name" value="GEO12009P1"/>
    <property type="match status" value="1"/>
</dbReference>
<organism evidence="7 8">
    <name type="scientific">Fulvitalea axinellae</name>
    <dbReference type="NCBI Taxonomy" id="1182444"/>
    <lineage>
        <taxon>Bacteria</taxon>
        <taxon>Pseudomonadati</taxon>
        <taxon>Bacteroidota</taxon>
        <taxon>Cytophagia</taxon>
        <taxon>Cytophagales</taxon>
        <taxon>Persicobacteraceae</taxon>
        <taxon>Fulvitalea</taxon>
    </lineage>
</organism>
<dbReference type="PRINTS" id="PR00421">
    <property type="entry name" value="THIOREDOXIN"/>
</dbReference>